<dbReference type="Pfam" id="PF02902">
    <property type="entry name" value="Peptidase_C48"/>
    <property type="match status" value="1"/>
</dbReference>
<evidence type="ECO:0000259" key="3">
    <source>
        <dbReference type="Pfam" id="PF02902"/>
    </source>
</evidence>
<organism evidence="4 5">
    <name type="scientific">Cardamine amara subsp. amara</name>
    <dbReference type="NCBI Taxonomy" id="228776"/>
    <lineage>
        <taxon>Eukaryota</taxon>
        <taxon>Viridiplantae</taxon>
        <taxon>Streptophyta</taxon>
        <taxon>Embryophyta</taxon>
        <taxon>Tracheophyta</taxon>
        <taxon>Spermatophyta</taxon>
        <taxon>Magnoliopsida</taxon>
        <taxon>eudicotyledons</taxon>
        <taxon>Gunneridae</taxon>
        <taxon>Pentapetalae</taxon>
        <taxon>rosids</taxon>
        <taxon>malvids</taxon>
        <taxon>Brassicales</taxon>
        <taxon>Brassicaceae</taxon>
        <taxon>Cardamineae</taxon>
        <taxon>Cardamine</taxon>
    </lineage>
</organism>
<dbReference type="EMBL" id="JBANAX010000609">
    <property type="protein sequence ID" value="KAL1200808.1"/>
    <property type="molecule type" value="Genomic_DNA"/>
</dbReference>
<gene>
    <name evidence="4" type="ORF">V5N11_009474</name>
</gene>
<keyword evidence="5" id="KW-1185">Reference proteome</keyword>
<evidence type="ECO:0000313" key="4">
    <source>
        <dbReference type="EMBL" id="KAL1200808.1"/>
    </source>
</evidence>
<dbReference type="GO" id="GO:0008233">
    <property type="term" value="F:peptidase activity"/>
    <property type="evidence" value="ECO:0007669"/>
    <property type="project" value="UniProtKB-KW"/>
</dbReference>
<comment type="caution">
    <text evidence="4">The sequence shown here is derived from an EMBL/GenBank/DDBJ whole genome shotgun (WGS) entry which is preliminary data.</text>
</comment>
<feature type="domain" description="Ubiquitin-like protease family profile" evidence="3">
    <location>
        <begin position="23"/>
        <end position="73"/>
    </location>
</feature>
<protein>
    <recommendedName>
        <fullName evidence="3">Ubiquitin-like protease family profile domain-containing protein</fullName>
    </recommendedName>
</protein>
<reference evidence="4 5" key="1">
    <citation type="submission" date="2024-04" db="EMBL/GenBank/DDBJ databases">
        <title>Genome assembly C_amara_ONT_v2.</title>
        <authorList>
            <person name="Yant L."/>
            <person name="Moore C."/>
            <person name="Slenker M."/>
        </authorList>
    </citation>
    <scope>NUCLEOTIDE SEQUENCE [LARGE SCALE GENOMIC DNA]</scope>
    <source>
        <tissue evidence="4">Leaf</tissue>
    </source>
</reference>
<dbReference type="InterPro" id="IPR003653">
    <property type="entry name" value="Peptidase_C48_C"/>
</dbReference>
<keyword evidence="1" id="KW-0645">Protease</keyword>
<sequence>MKSEFLKNVNDLYVPMNWKNWHRNERAGDCGPVSMKFLEIHAAGLGVEEMAAINDKAVDLFRQKYAMDRCEEVAKTGSDDT</sequence>
<accession>A0ABD1A1S2</accession>
<name>A0ABD1A1S2_CARAN</name>
<evidence type="ECO:0000256" key="2">
    <source>
        <dbReference type="ARBA" id="ARBA00022801"/>
    </source>
</evidence>
<dbReference type="GO" id="GO:0006508">
    <property type="term" value="P:proteolysis"/>
    <property type="evidence" value="ECO:0007669"/>
    <property type="project" value="UniProtKB-KW"/>
</dbReference>
<keyword evidence="2" id="KW-0378">Hydrolase</keyword>
<evidence type="ECO:0000313" key="5">
    <source>
        <dbReference type="Proteomes" id="UP001558713"/>
    </source>
</evidence>
<dbReference type="AlphaFoldDB" id="A0ABD1A1S2"/>
<dbReference type="Proteomes" id="UP001558713">
    <property type="component" value="Unassembled WGS sequence"/>
</dbReference>
<evidence type="ECO:0000256" key="1">
    <source>
        <dbReference type="ARBA" id="ARBA00022670"/>
    </source>
</evidence>
<proteinExistence type="predicted"/>